<dbReference type="PROSITE" id="PS50297">
    <property type="entry name" value="ANK_REP_REGION"/>
    <property type="match status" value="1"/>
</dbReference>
<evidence type="ECO:0000256" key="4">
    <source>
        <dbReference type="ARBA" id="ARBA00039237"/>
    </source>
</evidence>
<dbReference type="PANTHER" id="PTHR24197:SF44">
    <property type="entry name" value="ANKYRIN REPEAT DOMAIN-CONTAINING PROTEIN 54"/>
    <property type="match status" value="1"/>
</dbReference>
<evidence type="ECO:0000256" key="5">
    <source>
        <dbReference type="PROSITE-ProRule" id="PRU00023"/>
    </source>
</evidence>
<dbReference type="SUPFAM" id="SSF48403">
    <property type="entry name" value="Ankyrin repeat"/>
    <property type="match status" value="1"/>
</dbReference>
<keyword evidence="2 5" id="KW-0040">ANK repeat</keyword>
<feature type="compositionally biased region" description="Basic and acidic residues" evidence="6">
    <location>
        <begin position="30"/>
        <end position="43"/>
    </location>
</feature>
<dbReference type="PANTHER" id="PTHR24197">
    <property type="entry name" value="ANKYRIN REPEAT DOMAIN-CONTAINING PROTEIN 61"/>
    <property type="match status" value="1"/>
</dbReference>
<keyword evidence="8" id="KW-1185">Reference proteome</keyword>
<feature type="compositionally biased region" description="Polar residues" evidence="6">
    <location>
        <begin position="379"/>
        <end position="397"/>
    </location>
</feature>
<dbReference type="Gene3D" id="1.25.40.20">
    <property type="entry name" value="Ankyrin repeat-containing domain"/>
    <property type="match status" value="1"/>
</dbReference>
<feature type="repeat" description="ANK" evidence="5">
    <location>
        <begin position="425"/>
        <end position="457"/>
    </location>
</feature>
<dbReference type="RefSeq" id="XP_060355265.1">
    <property type="nucleotide sequence ID" value="XM_060484408.1"/>
</dbReference>
<accession>A0ABQ9T2Z0</accession>
<proteinExistence type="predicted"/>
<dbReference type="SMART" id="SM00248">
    <property type="entry name" value="ANK"/>
    <property type="match status" value="4"/>
</dbReference>
<evidence type="ECO:0000313" key="8">
    <source>
        <dbReference type="Proteomes" id="UP001241169"/>
    </source>
</evidence>
<evidence type="ECO:0000313" key="7">
    <source>
        <dbReference type="EMBL" id="KAK1546148.1"/>
    </source>
</evidence>
<gene>
    <name evidence="7" type="ORF">CPAR01_00115</name>
</gene>
<comment type="caution">
    <text evidence="7">The sequence shown here is derived from an EMBL/GenBank/DDBJ whole genome shotgun (WGS) entry which is preliminary data.</text>
</comment>
<dbReference type="GeneID" id="85368307"/>
<evidence type="ECO:0000256" key="2">
    <source>
        <dbReference type="ARBA" id="ARBA00023043"/>
    </source>
</evidence>
<dbReference type="InterPro" id="IPR002110">
    <property type="entry name" value="Ankyrin_rpt"/>
</dbReference>
<evidence type="ECO:0000256" key="6">
    <source>
        <dbReference type="SAM" id="MobiDB-lite"/>
    </source>
</evidence>
<sequence>ILFETELNDVLKRDVSWWVDSLVAEYSDTTTKDDQRDDYKSNEEESGSEECEDEESEDRKGDHGESNDREILPKSYEPTRKKSQARGANVEIVIVLTALSRPKICCMFKTKTAAREVRITSKASLSTILTQYLFTNFMWNISKFLPRDGMDSGPDGVKQDVEIEGLQTFDSIDFAKTWLRSQLRHRKLTKVIRSMKSYGLGSLTDILLCMIPALRSRNLLPDQAILRLMPRVRPGRGWVKTATCHKKLVETIKTKGEKLNEDDKLNVAIAVATVDFLSSAHEPYDEQMTPPSDLCRELEAIERHLKSPKFAGIMAKLEPVYRRQDRHEIFSRILKKLGHTKLITQLLHMGSRSNELDEAGRFPVDHLVENTTRQRDDSVSQTQQNTDSSVTGSPNVSGSMFNPLNEDCFNALLKFAMDPSCRFSSGKSFLHIAVEVADDDSIRSLQGEGLNIEAQDNNGCTPLHYAVIGGRTEVSKFFLRELKADSLAKDSRGITALMPLQGGEESLTGETRLDRALFDGRVEAARLLLLHAQTSDSQRLRRLKEFTFSQSSQFHGLIGNMSQALLGTTLILSFLHELSVQELPASAQKEFDKFAGDRRQETWVKSKTSYHIAILLRDKKLVQILIDHSVDQNGLDEDNWSSMDYLKRFCLEETFRSLYNHSKPGEIDKTPTIGVPPP</sequence>
<feature type="region of interest" description="Disordered" evidence="6">
    <location>
        <begin position="370"/>
        <end position="397"/>
    </location>
</feature>
<dbReference type="EMBL" id="MOPA01000001">
    <property type="protein sequence ID" value="KAK1546148.1"/>
    <property type="molecule type" value="Genomic_DNA"/>
</dbReference>
<comment type="function">
    <text evidence="3">Plays an important role in regulating intracellular signaling events associated with erythroid terminal differentiation.</text>
</comment>
<dbReference type="Pfam" id="PF12796">
    <property type="entry name" value="Ank_2"/>
    <property type="match status" value="1"/>
</dbReference>
<evidence type="ECO:0000256" key="1">
    <source>
        <dbReference type="ARBA" id="ARBA00022737"/>
    </source>
</evidence>
<feature type="compositionally biased region" description="Acidic residues" evidence="6">
    <location>
        <begin position="44"/>
        <end position="56"/>
    </location>
</feature>
<protein>
    <recommendedName>
        <fullName evidence="4">Ankyrin repeat domain-containing protein 54</fullName>
    </recommendedName>
</protein>
<name>A0ABQ9T2Z0_9PEZI</name>
<dbReference type="Proteomes" id="UP001241169">
    <property type="component" value="Unassembled WGS sequence"/>
</dbReference>
<reference evidence="7 8" key="1">
    <citation type="submission" date="2016-10" db="EMBL/GenBank/DDBJ databases">
        <title>The genome sequence of Colletotrichum fioriniae PJ7.</title>
        <authorList>
            <person name="Baroncelli R."/>
        </authorList>
    </citation>
    <scope>NUCLEOTIDE SEQUENCE [LARGE SCALE GENOMIC DNA]</scope>
    <source>
        <strain evidence="7 8">IMI 384185</strain>
    </source>
</reference>
<dbReference type="PROSITE" id="PS50088">
    <property type="entry name" value="ANK_REPEAT"/>
    <property type="match status" value="2"/>
</dbReference>
<evidence type="ECO:0000256" key="3">
    <source>
        <dbReference type="ARBA" id="ARBA00037385"/>
    </source>
</evidence>
<feature type="repeat" description="ANK" evidence="5">
    <location>
        <begin position="458"/>
        <end position="480"/>
    </location>
</feature>
<feature type="region of interest" description="Disordered" evidence="6">
    <location>
        <begin position="28"/>
        <end position="83"/>
    </location>
</feature>
<organism evidence="7 8">
    <name type="scientific">Colletotrichum paranaense</name>
    <dbReference type="NCBI Taxonomy" id="1914294"/>
    <lineage>
        <taxon>Eukaryota</taxon>
        <taxon>Fungi</taxon>
        <taxon>Dikarya</taxon>
        <taxon>Ascomycota</taxon>
        <taxon>Pezizomycotina</taxon>
        <taxon>Sordariomycetes</taxon>
        <taxon>Hypocreomycetidae</taxon>
        <taxon>Glomerellales</taxon>
        <taxon>Glomerellaceae</taxon>
        <taxon>Colletotrichum</taxon>
        <taxon>Colletotrichum acutatum species complex</taxon>
    </lineage>
</organism>
<feature type="compositionally biased region" description="Basic and acidic residues" evidence="6">
    <location>
        <begin position="57"/>
        <end position="80"/>
    </location>
</feature>
<feature type="non-terminal residue" evidence="7">
    <location>
        <position position="1"/>
    </location>
</feature>
<dbReference type="InterPro" id="IPR036770">
    <property type="entry name" value="Ankyrin_rpt-contain_sf"/>
</dbReference>
<keyword evidence="1" id="KW-0677">Repeat</keyword>